<dbReference type="GO" id="GO:0071555">
    <property type="term" value="P:cell wall organization"/>
    <property type="evidence" value="ECO:0007669"/>
    <property type="project" value="UniProtKB-KW"/>
</dbReference>
<dbReference type="GO" id="GO:0009252">
    <property type="term" value="P:peptidoglycan biosynthetic process"/>
    <property type="evidence" value="ECO:0007669"/>
    <property type="project" value="UniProtKB-KW"/>
</dbReference>
<feature type="domain" description="Peptidase S11 D-alanyl-D-alanine carboxypeptidase A N-terminal" evidence="13">
    <location>
        <begin position="29"/>
        <end position="263"/>
    </location>
</feature>
<evidence type="ECO:0000259" key="13">
    <source>
        <dbReference type="Pfam" id="PF00768"/>
    </source>
</evidence>
<keyword evidence="11" id="KW-0812">Transmembrane</keyword>
<accession>C0CNU8</accession>
<name>C0CNU8_BLAHS</name>
<feature type="binding site" evidence="8">
    <location>
        <position position="233"/>
    </location>
    <ligand>
        <name>substrate</name>
    </ligand>
</feature>
<organism evidence="14 15">
    <name type="scientific">Blautia hydrogenotrophica (strain DSM 10507 / JCM 14656 / S5a33)</name>
    <name type="common">Ruminococcus hydrogenotrophicus</name>
    <dbReference type="NCBI Taxonomy" id="476272"/>
    <lineage>
        <taxon>Bacteria</taxon>
        <taxon>Bacillati</taxon>
        <taxon>Bacillota</taxon>
        <taxon>Clostridia</taxon>
        <taxon>Lachnospirales</taxon>
        <taxon>Lachnospiraceae</taxon>
        <taxon>Blautia</taxon>
    </lineage>
</organism>
<dbReference type="GO" id="GO:0006508">
    <property type="term" value="P:proteolysis"/>
    <property type="evidence" value="ECO:0007669"/>
    <property type="project" value="InterPro"/>
</dbReference>
<keyword evidence="6" id="KW-0961">Cell wall biogenesis/degradation</keyword>
<evidence type="ECO:0000256" key="5">
    <source>
        <dbReference type="ARBA" id="ARBA00022984"/>
    </source>
</evidence>
<proteinExistence type="inferred from homology"/>
<dbReference type="InterPro" id="IPR018044">
    <property type="entry name" value="Peptidase_S11"/>
</dbReference>
<dbReference type="Gene3D" id="3.40.710.10">
    <property type="entry name" value="DD-peptidase/beta-lactamase superfamily"/>
    <property type="match status" value="1"/>
</dbReference>
<dbReference type="InterPro" id="IPR012338">
    <property type="entry name" value="Beta-lactam/transpept-like"/>
</dbReference>
<reference evidence="14 15" key="1">
    <citation type="submission" date="2009-01" db="EMBL/GenBank/DDBJ databases">
        <authorList>
            <person name="Fulton L."/>
            <person name="Clifton S."/>
            <person name="Fulton B."/>
            <person name="Xu J."/>
            <person name="Minx P."/>
            <person name="Pepin K.H."/>
            <person name="Johnson M."/>
            <person name="Bhonagiri V."/>
            <person name="Nash W.E."/>
            <person name="Mardis E.R."/>
            <person name="Wilson R.K."/>
        </authorList>
    </citation>
    <scope>NUCLEOTIDE SEQUENCE [LARGE SCALE GENOMIC DNA]</scope>
    <source>
        <strain evidence="15">DSM 10507 / JCM 14656 / S5a33</strain>
    </source>
</reference>
<feature type="compositionally biased region" description="Basic and acidic residues" evidence="10">
    <location>
        <begin position="348"/>
        <end position="360"/>
    </location>
</feature>
<keyword evidence="15" id="KW-1185">Reference proteome</keyword>
<feature type="active site" evidence="7">
    <location>
        <position position="120"/>
    </location>
</feature>
<keyword evidence="2 12" id="KW-0732">Signal</keyword>
<reference evidence="14 15" key="2">
    <citation type="submission" date="2009-02" db="EMBL/GenBank/DDBJ databases">
        <title>Draft genome sequence of Blautia hydrogenotrophica DSM 10507 (Ruminococcus hydrogenotrophicus DSM 10507).</title>
        <authorList>
            <person name="Sudarsanam P."/>
            <person name="Ley R."/>
            <person name="Guruge J."/>
            <person name="Turnbaugh P.J."/>
            <person name="Mahowald M."/>
            <person name="Liep D."/>
            <person name="Gordon J."/>
        </authorList>
    </citation>
    <scope>NUCLEOTIDE SEQUENCE [LARGE SCALE GENOMIC DNA]</scope>
    <source>
        <strain evidence="15">DSM 10507 / JCM 14656 / S5a33</strain>
    </source>
</reference>
<evidence type="ECO:0000256" key="6">
    <source>
        <dbReference type="ARBA" id="ARBA00023316"/>
    </source>
</evidence>
<keyword evidence="4" id="KW-0133">Cell shape</keyword>
<dbReference type="EMBL" id="ACBZ01000138">
    <property type="protein sequence ID" value="EEG48568.1"/>
    <property type="molecule type" value="Genomic_DNA"/>
</dbReference>
<evidence type="ECO:0000313" key="15">
    <source>
        <dbReference type="Proteomes" id="UP000003100"/>
    </source>
</evidence>
<evidence type="ECO:0000313" key="14">
    <source>
        <dbReference type="EMBL" id="EEG48568.1"/>
    </source>
</evidence>
<dbReference type="PANTHER" id="PTHR21581">
    <property type="entry name" value="D-ALANYL-D-ALANINE CARBOXYPEPTIDASE"/>
    <property type="match status" value="1"/>
</dbReference>
<keyword evidence="11" id="KW-1133">Transmembrane helix</keyword>
<keyword evidence="11" id="KW-0472">Membrane</keyword>
<evidence type="ECO:0000256" key="1">
    <source>
        <dbReference type="ARBA" id="ARBA00007164"/>
    </source>
</evidence>
<evidence type="ECO:0000256" key="9">
    <source>
        <dbReference type="RuleBase" id="RU004016"/>
    </source>
</evidence>
<feature type="active site" description="Acyl-ester intermediate" evidence="7">
    <location>
        <position position="61"/>
    </location>
</feature>
<dbReference type="PANTHER" id="PTHR21581:SF26">
    <property type="entry name" value="D-ALANYL-D-ALANINE ENDOPEPTIDASE"/>
    <property type="match status" value="1"/>
</dbReference>
<keyword evidence="5" id="KW-0573">Peptidoglycan synthesis</keyword>
<evidence type="ECO:0000256" key="7">
    <source>
        <dbReference type="PIRSR" id="PIRSR618044-1"/>
    </source>
</evidence>
<feature type="active site" description="Acyl-ester intermediate" evidence="7">
    <location>
        <position position="64"/>
    </location>
</feature>
<evidence type="ECO:0000256" key="12">
    <source>
        <dbReference type="SAM" id="SignalP"/>
    </source>
</evidence>
<dbReference type="Pfam" id="PF00768">
    <property type="entry name" value="Peptidase_S11"/>
    <property type="match status" value="1"/>
</dbReference>
<dbReference type="SUPFAM" id="SSF56601">
    <property type="entry name" value="beta-lactamase/transpeptidase-like"/>
    <property type="match status" value="1"/>
</dbReference>
<feature type="chain" id="PRO_5039228784" description="Peptidase S11 D-alanyl-D-alanine carboxypeptidase A N-terminal domain-containing protein" evidence="12">
    <location>
        <begin position="16"/>
        <end position="396"/>
    </location>
</feature>
<feature type="region of interest" description="Disordered" evidence="10">
    <location>
        <begin position="339"/>
        <end position="360"/>
    </location>
</feature>
<dbReference type="AlphaFoldDB" id="C0CNU8"/>
<evidence type="ECO:0000256" key="11">
    <source>
        <dbReference type="SAM" id="Phobius"/>
    </source>
</evidence>
<evidence type="ECO:0000256" key="2">
    <source>
        <dbReference type="ARBA" id="ARBA00022729"/>
    </source>
</evidence>
<evidence type="ECO:0000256" key="4">
    <source>
        <dbReference type="ARBA" id="ARBA00022960"/>
    </source>
</evidence>
<dbReference type="GO" id="GO:0009002">
    <property type="term" value="F:serine-type D-Ala-D-Ala carboxypeptidase activity"/>
    <property type="evidence" value="ECO:0007669"/>
    <property type="project" value="InterPro"/>
</dbReference>
<gene>
    <name evidence="14" type="ORF">RUMHYD_02547</name>
</gene>
<dbReference type="GO" id="GO:0008360">
    <property type="term" value="P:regulation of cell shape"/>
    <property type="evidence" value="ECO:0007669"/>
    <property type="project" value="UniProtKB-KW"/>
</dbReference>
<dbReference type="eggNOG" id="COG1686">
    <property type="taxonomic scope" value="Bacteria"/>
</dbReference>
<feature type="signal peptide" evidence="12">
    <location>
        <begin position="1"/>
        <end position="15"/>
    </location>
</feature>
<keyword evidence="3" id="KW-0378">Hydrolase</keyword>
<evidence type="ECO:0000256" key="3">
    <source>
        <dbReference type="ARBA" id="ARBA00022801"/>
    </source>
</evidence>
<comment type="similarity">
    <text evidence="1 9">Belongs to the peptidase S11 family.</text>
</comment>
<dbReference type="Proteomes" id="UP000003100">
    <property type="component" value="Unassembled WGS sequence"/>
</dbReference>
<sequence>MVLCVSLLSSPSVLAAAITTNSIAGWPQGPEIVDETGVLMEAETGTILYDKGMDQRMYPASTTKIMTALVVLENTEDLQTKITFTETGTKEVTPDSANIQAQLGEELTVEQCLYASLLASANEVSSQLAEFVGGTKEHFVEMMNLKAQELGCSDTHFTNPNGLPDENHYTTAHDLALIMQAAIQNETFREIESTQTYTIPATNKTATPRNLTNHHAMLVSGNPSYYEGAFAGKTGHTDAAKDTLVTAAEKNGMTLICVVLKSDNGQVVADTINLFNYGFEQFQRLPMTEKDETKSGGYAIVPKNITKDQVQVQENADGELIQQTYTWQNVQVGSAAVEKVTPTPTPQPEKKAPADTQEEPKPYLADSTLSLVIIGALCLLILIGLSAIVIKLKKKK</sequence>
<dbReference type="InterPro" id="IPR001967">
    <property type="entry name" value="Peptidase_S11_N"/>
</dbReference>
<protein>
    <recommendedName>
        <fullName evidence="13">Peptidase S11 D-alanyl-D-alanine carboxypeptidase A N-terminal domain-containing protein</fullName>
    </recommendedName>
</protein>
<evidence type="ECO:0000256" key="10">
    <source>
        <dbReference type="SAM" id="MobiDB-lite"/>
    </source>
</evidence>
<evidence type="ECO:0000256" key="8">
    <source>
        <dbReference type="PIRSR" id="PIRSR618044-2"/>
    </source>
</evidence>
<dbReference type="PRINTS" id="PR00725">
    <property type="entry name" value="DADACBPTASE1"/>
</dbReference>
<dbReference type="HOGENOM" id="CLU_027070_7_1_9"/>
<feature type="transmembrane region" description="Helical" evidence="11">
    <location>
        <begin position="369"/>
        <end position="390"/>
    </location>
</feature>